<sequence length="122" mass="12941">MARRSAPAGGCGTLIGVVLLVGLAILIIKWALITAAILAVPFGLWWILDYSKRTGPEREARRAAAATALRRSEVASRAVVDVAGGCGWCGARIAHRDVRTGAVVSPREYHHDEVEQAIAITA</sequence>
<feature type="transmembrane region" description="Helical" evidence="1">
    <location>
        <begin position="31"/>
        <end position="48"/>
    </location>
</feature>
<keyword evidence="3" id="KW-1185">Reference proteome</keyword>
<evidence type="ECO:0000256" key="1">
    <source>
        <dbReference type="SAM" id="Phobius"/>
    </source>
</evidence>
<dbReference type="RefSeq" id="WP_230731440.1">
    <property type="nucleotide sequence ID" value="NZ_JAJNDB010000001.1"/>
</dbReference>
<feature type="transmembrane region" description="Helical" evidence="1">
    <location>
        <begin position="7"/>
        <end position="25"/>
    </location>
</feature>
<name>A0ABS8P541_9PSEU</name>
<keyword evidence="1" id="KW-1133">Transmembrane helix</keyword>
<evidence type="ECO:0000313" key="3">
    <source>
        <dbReference type="Proteomes" id="UP001199469"/>
    </source>
</evidence>
<keyword evidence="1" id="KW-0812">Transmembrane</keyword>
<keyword evidence="1" id="KW-0472">Membrane</keyword>
<proteinExistence type="predicted"/>
<protein>
    <submittedName>
        <fullName evidence="2">Uncharacterized protein</fullName>
    </submittedName>
</protein>
<accession>A0ABS8P541</accession>
<evidence type="ECO:0000313" key="2">
    <source>
        <dbReference type="EMBL" id="MCD2193373.1"/>
    </source>
</evidence>
<gene>
    <name evidence="2" type="ORF">LQ327_08240</name>
</gene>
<organism evidence="2 3">
    <name type="scientific">Actinomycetospora endophytica</name>
    <dbReference type="NCBI Taxonomy" id="2291215"/>
    <lineage>
        <taxon>Bacteria</taxon>
        <taxon>Bacillati</taxon>
        <taxon>Actinomycetota</taxon>
        <taxon>Actinomycetes</taxon>
        <taxon>Pseudonocardiales</taxon>
        <taxon>Pseudonocardiaceae</taxon>
        <taxon>Actinomycetospora</taxon>
    </lineage>
</organism>
<reference evidence="2 3" key="1">
    <citation type="submission" date="2021-11" db="EMBL/GenBank/DDBJ databases">
        <title>Draft genome sequence of Actinomycetospora sp. SF1 isolated from the rhizosphere soil.</title>
        <authorList>
            <person name="Duangmal K."/>
            <person name="Chantavorakit T."/>
        </authorList>
    </citation>
    <scope>NUCLEOTIDE SEQUENCE [LARGE SCALE GENOMIC DNA]</scope>
    <source>
        <strain evidence="2 3">TBRC 5722</strain>
    </source>
</reference>
<dbReference type="EMBL" id="JAJNDB010000001">
    <property type="protein sequence ID" value="MCD2193373.1"/>
    <property type="molecule type" value="Genomic_DNA"/>
</dbReference>
<dbReference type="Proteomes" id="UP001199469">
    <property type="component" value="Unassembled WGS sequence"/>
</dbReference>
<comment type="caution">
    <text evidence="2">The sequence shown here is derived from an EMBL/GenBank/DDBJ whole genome shotgun (WGS) entry which is preliminary data.</text>
</comment>